<comment type="subcellular location">
    <subcellularLocation>
        <location evidence="1">Nucleus</location>
    </subcellularLocation>
</comment>
<keyword evidence="3" id="KW-1185">Reference proteome</keyword>
<evidence type="ECO:0000256" key="1">
    <source>
        <dbReference type="ARBA" id="ARBA00004123"/>
    </source>
</evidence>
<dbReference type="Proteomes" id="UP000050761">
    <property type="component" value="Unassembled WGS sequence"/>
</dbReference>
<dbReference type="PANTHER" id="PTHR46068:SF1">
    <property type="entry name" value="TRANSPOSASE IS30-LIKE HTH DOMAIN-CONTAINING PROTEIN"/>
    <property type="match status" value="1"/>
</dbReference>
<dbReference type="AlphaFoldDB" id="A0A183FLD9"/>
<evidence type="ECO:0000313" key="2">
    <source>
        <dbReference type="EMBL" id="VDO74742.1"/>
    </source>
</evidence>
<dbReference type="SUPFAM" id="SSF46689">
    <property type="entry name" value="Homeodomain-like"/>
    <property type="match status" value="1"/>
</dbReference>
<sequence>MSDQRAAILELHRQNGIVRLFGVAQTTVAKAIIRYKVLGHEGDRPGRGRKRTVNTFRMRKIIKKRVDRNPKTSMRKIARDIAVSPSSVHRIAKDELGLKPYRTQKVQLIMDKSKRRDPIPDLELMSPQHYPLGQHALLLDILA</sequence>
<dbReference type="WBParaSite" id="HPBE_0000806701-mRNA-1">
    <property type="protein sequence ID" value="HPBE_0000806701-mRNA-1"/>
    <property type="gene ID" value="HPBE_0000806701"/>
</dbReference>
<dbReference type="EMBL" id="UZAH01026046">
    <property type="protein sequence ID" value="VDO74742.1"/>
    <property type="molecule type" value="Genomic_DNA"/>
</dbReference>
<evidence type="ECO:0000313" key="4">
    <source>
        <dbReference type="WBParaSite" id="HPBE_0000806701-mRNA-1"/>
    </source>
</evidence>
<reference evidence="4" key="2">
    <citation type="submission" date="2019-09" db="UniProtKB">
        <authorList>
            <consortium name="WormBaseParasite"/>
        </authorList>
    </citation>
    <scope>IDENTIFICATION</scope>
</reference>
<dbReference type="PANTHER" id="PTHR46068">
    <property type="entry name" value="PROTEIN CBG27172"/>
    <property type="match status" value="1"/>
</dbReference>
<reference evidence="2 3" key="1">
    <citation type="submission" date="2018-11" db="EMBL/GenBank/DDBJ databases">
        <authorList>
            <consortium name="Pathogen Informatics"/>
        </authorList>
    </citation>
    <scope>NUCLEOTIDE SEQUENCE [LARGE SCALE GENOMIC DNA]</scope>
</reference>
<accession>A0A3P8BRQ3</accession>
<protein>
    <submittedName>
        <fullName evidence="4">HTH_Tnp_Tc3_2 domain-containing protein</fullName>
    </submittedName>
</protein>
<gene>
    <name evidence="2" type="ORF">HPBE_LOCUS8068</name>
</gene>
<evidence type="ECO:0000313" key="3">
    <source>
        <dbReference type="Proteomes" id="UP000050761"/>
    </source>
</evidence>
<accession>A0A183FLD9</accession>
<name>A0A183FLD9_HELPZ</name>
<dbReference type="GO" id="GO:0005634">
    <property type="term" value="C:nucleus"/>
    <property type="evidence" value="ECO:0007669"/>
    <property type="project" value="UniProtKB-SubCell"/>
</dbReference>
<organism evidence="3 4">
    <name type="scientific">Heligmosomoides polygyrus</name>
    <name type="common">Parasitic roundworm</name>
    <dbReference type="NCBI Taxonomy" id="6339"/>
    <lineage>
        <taxon>Eukaryota</taxon>
        <taxon>Metazoa</taxon>
        <taxon>Ecdysozoa</taxon>
        <taxon>Nematoda</taxon>
        <taxon>Chromadorea</taxon>
        <taxon>Rhabditida</taxon>
        <taxon>Rhabditina</taxon>
        <taxon>Rhabditomorpha</taxon>
        <taxon>Strongyloidea</taxon>
        <taxon>Heligmosomidae</taxon>
        <taxon>Heligmosomoides</taxon>
    </lineage>
</organism>
<proteinExistence type="predicted"/>
<dbReference type="InterPro" id="IPR009057">
    <property type="entry name" value="Homeodomain-like_sf"/>
</dbReference>
<dbReference type="OrthoDB" id="9981685at2759"/>